<protein>
    <submittedName>
        <fullName evidence="1">Uncharacterized protein</fullName>
    </submittedName>
</protein>
<dbReference type="Proteomes" id="UP000237347">
    <property type="component" value="Unassembled WGS sequence"/>
</dbReference>
<reference evidence="1 2" key="1">
    <citation type="journal article" date="2018" name="Sci. Data">
        <title>The draft genome sequence of cork oak.</title>
        <authorList>
            <person name="Ramos A.M."/>
            <person name="Usie A."/>
            <person name="Barbosa P."/>
            <person name="Barros P.M."/>
            <person name="Capote T."/>
            <person name="Chaves I."/>
            <person name="Simoes F."/>
            <person name="Abreu I."/>
            <person name="Carrasquinho I."/>
            <person name="Faro C."/>
            <person name="Guimaraes J.B."/>
            <person name="Mendonca D."/>
            <person name="Nobrega F."/>
            <person name="Rodrigues L."/>
            <person name="Saibo N.J.M."/>
            <person name="Varela M.C."/>
            <person name="Egas C."/>
            <person name="Matos J."/>
            <person name="Miguel C.M."/>
            <person name="Oliveira M.M."/>
            <person name="Ricardo C.P."/>
            <person name="Goncalves S."/>
        </authorList>
    </citation>
    <scope>NUCLEOTIDE SEQUENCE [LARGE SCALE GENOMIC DNA]</scope>
    <source>
        <strain evidence="2">cv. HL8</strain>
    </source>
</reference>
<gene>
    <name evidence="1" type="ORF">CFP56_034572</name>
</gene>
<evidence type="ECO:0000313" key="2">
    <source>
        <dbReference type="Proteomes" id="UP000237347"/>
    </source>
</evidence>
<comment type="caution">
    <text evidence="1">The sequence shown here is derived from an EMBL/GenBank/DDBJ whole genome shotgun (WGS) entry which is preliminary data.</text>
</comment>
<sequence>RNPNASGESERIKKNTKLEIQIERVRKSNSECEEREIRDLTIAISPATMMSFFEGSLYGLEAGGSYSNGDLNQDKDDSNTESGNASILNSHSQRMFFFPTHHQICSAQGPRPLIDPHLEANEVHMQLLWQRSCAACLPIVKVTRHEHPLQLTHSLEIYQSNSQICLLCVKKVDTHLEYINLQELVEEQLHQSIDSATYKVKKFIVGEDRTKIATKIKHFSHKHVLKLTDEIPNNPKCNGITQNKTTPTHPQLLEPFFFLCILC</sequence>
<organism evidence="1 2">
    <name type="scientific">Quercus suber</name>
    <name type="common">Cork oak</name>
    <dbReference type="NCBI Taxonomy" id="58331"/>
    <lineage>
        <taxon>Eukaryota</taxon>
        <taxon>Viridiplantae</taxon>
        <taxon>Streptophyta</taxon>
        <taxon>Embryophyta</taxon>
        <taxon>Tracheophyta</taxon>
        <taxon>Spermatophyta</taxon>
        <taxon>Magnoliopsida</taxon>
        <taxon>eudicotyledons</taxon>
        <taxon>Gunneridae</taxon>
        <taxon>Pentapetalae</taxon>
        <taxon>rosids</taxon>
        <taxon>fabids</taxon>
        <taxon>Fagales</taxon>
        <taxon>Fagaceae</taxon>
        <taxon>Quercus</taxon>
    </lineage>
</organism>
<dbReference type="AlphaFoldDB" id="A0AAW0JDS1"/>
<evidence type="ECO:0000313" key="1">
    <source>
        <dbReference type="EMBL" id="KAK7824324.1"/>
    </source>
</evidence>
<accession>A0AAW0JDS1</accession>
<feature type="non-terminal residue" evidence="1">
    <location>
        <position position="1"/>
    </location>
</feature>
<proteinExistence type="predicted"/>
<name>A0AAW0JDS1_QUESU</name>
<dbReference type="EMBL" id="PKMF04000607">
    <property type="protein sequence ID" value="KAK7824324.1"/>
    <property type="molecule type" value="Genomic_DNA"/>
</dbReference>
<keyword evidence="2" id="KW-1185">Reference proteome</keyword>